<dbReference type="EMBL" id="JAPZBO010000005">
    <property type="protein sequence ID" value="KAJ5315664.1"/>
    <property type="molecule type" value="Genomic_DNA"/>
</dbReference>
<sequence>MDDAIEIQESFSEPTSPITSPNAPGPFLSLPNTPERKGSGIWAFHNPGQPDFMIWEDPQRRLSPLRHAPMSFLDVEEDKENTYATVSDYDTSDGEESARNHLDWTQADLSPRDVFGLPVGSHFGPLLADIPGGRRAGHIFSRDTIRHDIFSHSAPTPTVTNVRPNMRAVMRDEDVDEELDDSLFMTQIQELQELGDVYARGVEQRAYDDRHLPMRDANVQGQANVFLEARRVTEYQRHQDRRRYEMEED</sequence>
<dbReference type="Proteomes" id="UP001147746">
    <property type="component" value="Unassembled WGS sequence"/>
</dbReference>
<dbReference type="AlphaFoldDB" id="A0A9W9U500"/>
<accession>A0A9W9U500</accession>
<name>A0A9W9U500_9EURO</name>
<keyword evidence="3" id="KW-1185">Reference proteome</keyword>
<reference evidence="2" key="2">
    <citation type="journal article" date="2023" name="IMA Fungus">
        <title>Comparative genomic study of the Penicillium genus elucidates a diverse pangenome and 15 lateral gene transfer events.</title>
        <authorList>
            <person name="Petersen C."/>
            <person name="Sorensen T."/>
            <person name="Nielsen M.R."/>
            <person name="Sondergaard T.E."/>
            <person name="Sorensen J.L."/>
            <person name="Fitzpatrick D.A."/>
            <person name="Frisvad J.C."/>
            <person name="Nielsen K.L."/>
        </authorList>
    </citation>
    <scope>NUCLEOTIDE SEQUENCE</scope>
    <source>
        <strain evidence="2">IBT 21472</strain>
    </source>
</reference>
<protein>
    <submittedName>
        <fullName evidence="2">Uncharacterized protein</fullName>
    </submittedName>
</protein>
<reference evidence="2" key="1">
    <citation type="submission" date="2022-12" db="EMBL/GenBank/DDBJ databases">
        <authorList>
            <person name="Petersen C."/>
        </authorList>
    </citation>
    <scope>NUCLEOTIDE SEQUENCE</scope>
    <source>
        <strain evidence="2">IBT 21472</strain>
    </source>
</reference>
<gene>
    <name evidence="2" type="ORF">N7476_005971</name>
</gene>
<organism evidence="2 3">
    <name type="scientific">Penicillium atrosanguineum</name>
    <dbReference type="NCBI Taxonomy" id="1132637"/>
    <lineage>
        <taxon>Eukaryota</taxon>
        <taxon>Fungi</taxon>
        <taxon>Dikarya</taxon>
        <taxon>Ascomycota</taxon>
        <taxon>Pezizomycotina</taxon>
        <taxon>Eurotiomycetes</taxon>
        <taxon>Eurotiomycetidae</taxon>
        <taxon>Eurotiales</taxon>
        <taxon>Aspergillaceae</taxon>
        <taxon>Penicillium</taxon>
    </lineage>
</organism>
<evidence type="ECO:0000256" key="1">
    <source>
        <dbReference type="SAM" id="MobiDB-lite"/>
    </source>
</evidence>
<evidence type="ECO:0000313" key="3">
    <source>
        <dbReference type="Proteomes" id="UP001147746"/>
    </source>
</evidence>
<evidence type="ECO:0000313" key="2">
    <source>
        <dbReference type="EMBL" id="KAJ5315664.1"/>
    </source>
</evidence>
<feature type="region of interest" description="Disordered" evidence="1">
    <location>
        <begin position="1"/>
        <end position="32"/>
    </location>
</feature>
<comment type="caution">
    <text evidence="2">The sequence shown here is derived from an EMBL/GenBank/DDBJ whole genome shotgun (WGS) entry which is preliminary data.</text>
</comment>
<dbReference type="OrthoDB" id="4350061at2759"/>
<feature type="compositionally biased region" description="Polar residues" evidence="1">
    <location>
        <begin position="9"/>
        <end position="22"/>
    </location>
</feature>
<proteinExistence type="predicted"/>